<protein>
    <recommendedName>
        <fullName evidence="4">RING-type domain-containing protein</fullName>
    </recommendedName>
</protein>
<dbReference type="SUPFAM" id="SSF57924">
    <property type="entry name" value="Inhibitor of apoptosis (IAP) repeat"/>
    <property type="match status" value="1"/>
</dbReference>
<evidence type="ECO:0008006" key="4">
    <source>
        <dbReference type="Google" id="ProtNLM"/>
    </source>
</evidence>
<feature type="compositionally biased region" description="Low complexity" evidence="1">
    <location>
        <begin position="41"/>
        <end position="52"/>
    </location>
</feature>
<sequence length="182" mass="20878">AEEHPRYHAQCTEESKVQDRESRNYDIVTSTSPVFSDRDSATATNTPLPVTPTLNIPYAQERARQDMVQGQGQHSIAGGGRTNPRHPQYQDQTARQRSFTNWPATAHQAPARMVEFGFFYTEAIRENQRLKRILKCIQCKRNDCNLLFLPCSHHRLCVPCAENITNCLVCGREVEEKVKTYR</sequence>
<dbReference type="Proteomes" id="UP001164746">
    <property type="component" value="Chromosome 6"/>
</dbReference>
<name>A0ABY7EDZ9_MYAAR</name>
<evidence type="ECO:0000313" key="2">
    <source>
        <dbReference type="EMBL" id="WAR08100.1"/>
    </source>
</evidence>
<feature type="region of interest" description="Disordered" evidence="1">
    <location>
        <begin position="66"/>
        <end position="92"/>
    </location>
</feature>
<organism evidence="2 3">
    <name type="scientific">Mya arenaria</name>
    <name type="common">Soft-shell clam</name>
    <dbReference type="NCBI Taxonomy" id="6604"/>
    <lineage>
        <taxon>Eukaryota</taxon>
        <taxon>Metazoa</taxon>
        <taxon>Spiralia</taxon>
        <taxon>Lophotrochozoa</taxon>
        <taxon>Mollusca</taxon>
        <taxon>Bivalvia</taxon>
        <taxon>Autobranchia</taxon>
        <taxon>Heteroconchia</taxon>
        <taxon>Euheterodonta</taxon>
        <taxon>Imparidentia</taxon>
        <taxon>Neoheterodontei</taxon>
        <taxon>Myida</taxon>
        <taxon>Myoidea</taxon>
        <taxon>Myidae</taxon>
        <taxon>Mya</taxon>
    </lineage>
</organism>
<dbReference type="Gene3D" id="3.30.40.10">
    <property type="entry name" value="Zinc/RING finger domain, C3HC4 (zinc finger)"/>
    <property type="match status" value="1"/>
</dbReference>
<feature type="compositionally biased region" description="Basic and acidic residues" evidence="1">
    <location>
        <begin position="1"/>
        <end position="24"/>
    </location>
</feature>
<keyword evidence="3" id="KW-1185">Reference proteome</keyword>
<accession>A0ABY7EDZ9</accession>
<dbReference type="PROSITE" id="PS50143">
    <property type="entry name" value="BIR_REPEAT_2"/>
    <property type="match status" value="1"/>
</dbReference>
<dbReference type="EMBL" id="CP111017">
    <property type="protein sequence ID" value="WAR08100.1"/>
    <property type="molecule type" value="Genomic_DNA"/>
</dbReference>
<proteinExistence type="predicted"/>
<feature type="non-terminal residue" evidence="2">
    <location>
        <position position="182"/>
    </location>
</feature>
<dbReference type="Pfam" id="PF13920">
    <property type="entry name" value="zf-C3HC4_3"/>
    <property type="match status" value="1"/>
</dbReference>
<gene>
    <name evidence="2" type="ORF">MAR_018058</name>
</gene>
<reference evidence="2" key="1">
    <citation type="submission" date="2022-11" db="EMBL/GenBank/DDBJ databases">
        <title>Centuries of genome instability and evolution in soft-shell clam transmissible cancer (bioRxiv).</title>
        <authorList>
            <person name="Hart S.F.M."/>
            <person name="Yonemitsu M.A."/>
            <person name="Giersch R.M."/>
            <person name="Beal B.F."/>
            <person name="Arriagada G."/>
            <person name="Davis B.W."/>
            <person name="Ostrander E.A."/>
            <person name="Goff S.P."/>
            <person name="Metzger M.J."/>
        </authorList>
    </citation>
    <scope>NUCLEOTIDE SEQUENCE</scope>
    <source>
        <strain evidence="2">MELC-2E11</strain>
        <tissue evidence="2">Siphon/mantle</tissue>
    </source>
</reference>
<feature type="region of interest" description="Disordered" evidence="1">
    <location>
        <begin position="1"/>
        <end position="52"/>
    </location>
</feature>
<dbReference type="InterPro" id="IPR001370">
    <property type="entry name" value="BIR_rpt"/>
</dbReference>
<evidence type="ECO:0000313" key="3">
    <source>
        <dbReference type="Proteomes" id="UP001164746"/>
    </source>
</evidence>
<dbReference type="InterPro" id="IPR013083">
    <property type="entry name" value="Znf_RING/FYVE/PHD"/>
</dbReference>
<evidence type="ECO:0000256" key="1">
    <source>
        <dbReference type="SAM" id="MobiDB-lite"/>
    </source>
</evidence>